<accession>A0A4P7XJ56</accession>
<dbReference type="OrthoDB" id="8523426at2"/>
<gene>
    <name evidence="5" type="ORF">soil367_14955</name>
</gene>
<name>A0A4P7XJ56_9ALTE</name>
<dbReference type="RefSeq" id="WP_136549831.1">
    <property type="nucleotide sequence ID" value="NZ_CP031093.1"/>
</dbReference>
<keyword evidence="3" id="KW-0560">Oxidoreductase</keyword>
<evidence type="ECO:0000313" key="5">
    <source>
        <dbReference type="EMBL" id="QCF27126.1"/>
    </source>
</evidence>
<comment type="cofactor">
    <cofactor evidence="1">
        <name>FMN</name>
        <dbReference type="ChEBI" id="CHEBI:58210"/>
    </cofactor>
</comment>
<dbReference type="InterPro" id="IPR013785">
    <property type="entry name" value="Aldolase_TIM"/>
</dbReference>
<dbReference type="InterPro" id="IPR045247">
    <property type="entry name" value="Oye-like"/>
</dbReference>
<dbReference type="NCBIfam" id="NF007899">
    <property type="entry name" value="PRK10605.1"/>
    <property type="match status" value="1"/>
</dbReference>
<dbReference type="CDD" id="cd02933">
    <property type="entry name" value="OYE_like_FMN"/>
    <property type="match status" value="1"/>
</dbReference>
<dbReference type="Gene3D" id="3.20.20.70">
    <property type="entry name" value="Aldolase class I"/>
    <property type="match status" value="1"/>
</dbReference>
<protein>
    <submittedName>
        <fullName evidence="5">Alkene reductase</fullName>
    </submittedName>
</protein>
<dbReference type="InterPro" id="IPR001155">
    <property type="entry name" value="OxRdtase_FMN_N"/>
</dbReference>
<dbReference type="AlphaFoldDB" id="A0A4P7XJ56"/>
<dbReference type="EMBL" id="CP031093">
    <property type="protein sequence ID" value="QCF27126.1"/>
    <property type="molecule type" value="Genomic_DNA"/>
</dbReference>
<dbReference type="GO" id="GO:0016628">
    <property type="term" value="F:oxidoreductase activity, acting on the CH-CH group of donors, NAD or NADP as acceptor"/>
    <property type="evidence" value="ECO:0007669"/>
    <property type="project" value="UniProtKB-ARBA"/>
</dbReference>
<proteinExistence type="inferred from homology"/>
<dbReference type="SUPFAM" id="SSF51395">
    <property type="entry name" value="FMN-linked oxidoreductases"/>
    <property type="match status" value="1"/>
</dbReference>
<feature type="domain" description="NADH:flavin oxidoreductase/NADH oxidase N-terminal" evidence="4">
    <location>
        <begin position="8"/>
        <end position="343"/>
    </location>
</feature>
<organism evidence="5 6">
    <name type="scientific">Hydrocarboniclastica marina</name>
    <dbReference type="NCBI Taxonomy" id="2259620"/>
    <lineage>
        <taxon>Bacteria</taxon>
        <taxon>Pseudomonadati</taxon>
        <taxon>Pseudomonadota</taxon>
        <taxon>Gammaproteobacteria</taxon>
        <taxon>Alteromonadales</taxon>
        <taxon>Alteromonadaceae</taxon>
        <taxon>Hydrocarboniclastica</taxon>
    </lineage>
</organism>
<dbReference type="PANTHER" id="PTHR22893:SF91">
    <property type="entry name" value="NADPH DEHYDROGENASE 2-RELATED"/>
    <property type="match status" value="1"/>
</dbReference>
<dbReference type="Pfam" id="PF00724">
    <property type="entry name" value="Oxidored_FMN"/>
    <property type="match status" value="1"/>
</dbReference>
<keyword evidence="6" id="KW-1185">Reference proteome</keyword>
<dbReference type="GO" id="GO:0005829">
    <property type="term" value="C:cytosol"/>
    <property type="evidence" value="ECO:0007669"/>
    <property type="project" value="TreeGrafter"/>
</dbReference>
<comment type="similarity">
    <text evidence="2">Belongs to the NADH:flavin oxidoreductase/NADH oxidase family.</text>
</comment>
<dbReference type="PANTHER" id="PTHR22893">
    <property type="entry name" value="NADH OXIDOREDUCTASE-RELATED"/>
    <property type="match status" value="1"/>
</dbReference>
<dbReference type="Proteomes" id="UP000298049">
    <property type="component" value="Chromosome"/>
</dbReference>
<evidence type="ECO:0000313" key="6">
    <source>
        <dbReference type="Proteomes" id="UP000298049"/>
    </source>
</evidence>
<evidence type="ECO:0000256" key="2">
    <source>
        <dbReference type="ARBA" id="ARBA00005979"/>
    </source>
</evidence>
<evidence type="ECO:0000256" key="3">
    <source>
        <dbReference type="ARBA" id="ARBA00023002"/>
    </source>
</evidence>
<evidence type="ECO:0000256" key="1">
    <source>
        <dbReference type="ARBA" id="ARBA00001917"/>
    </source>
</evidence>
<dbReference type="GO" id="GO:0010181">
    <property type="term" value="F:FMN binding"/>
    <property type="evidence" value="ECO:0007669"/>
    <property type="project" value="InterPro"/>
</dbReference>
<dbReference type="KEGG" id="hmi:soil367_14955"/>
<reference evidence="5 6" key="1">
    <citation type="submission" date="2018-07" db="EMBL/GenBank/DDBJ databases">
        <title>Marsedoiliclastica nanhaica gen. nov. sp. nov., a novel marine hydrocarbonoclastic bacterium isolated from an in-situ enriched hydrocarbon-degrading consortium in deep-sea sediment.</title>
        <authorList>
            <person name="Dong C."/>
            <person name="Ma T."/>
            <person name="Liu R."/>
            <person name="Shao Z."/>
        </authorList>
    </citation>
    <scope>NUCLEOTIDE SEQUENCE [LARGE SCALE GENOMIC DNA]</scope>
    <source>
        <strain evidence="6">soil36-7</strain>
    </source>
</reference>
<dbReference type="FunFam" id="3.20.20.70:FF:000059">
    <property type="entry name" value="N-ethylmaleimide reductase, FMN-linked"/>
    <property type="match status" value="1"/>
</dbReference>
<evidence type="ECO:0000259" key="4">
    <source>
        <dbReference type="Pfam" id="PF00724"/>
    </source>
</evidence>
<sequence length="373" mass="40865">MDRKNDPLFEPFQLGSIQLPNRVLMAPLTRSRATQPGDVPNDMNARYYRQRASAGLILSEATQISPQGKGYAFTPGIHSRAQIAGWKKVTDAVHEAGGRMHMQLWHVGRISHPDLQPNGEKPVAPSAIKPEGAKTFISADSGMVEIPEPRALETDEIPGIVEQYRQGALNAREAGFDGVEVHAANGYLLDQFIKSGSNKRTDAFGGSLENRLRLPLMVVEAVIDVWGKDRVGIRVGPTGSFNAMYDENPVETFGELARRLNDLGIAYIEVIEDSFQGNHANGRPEEVIEAIRAGFKGPYIANGAYSADEARQRISDGRCDLVTFGRPFIANPDLPERFRTAAPLNKWDDSTFYGGDEHGYTDYPALSAAEANA</sequence>